<reference evidence="3 4" key="1">
    <citation type="submission" date="2020-08" db="EMBL/GenBank/DDBJ databases">
        <authorList>
            <person name="Liu C."/>
            <person name="Sun Q."/>
        </authorList>
    </citation>
    <scope>NUCLEOTIDE SEQUENCE [LARGE SCALE GENOMIC DNA]</scope>
    <source>
        <strain evidence="3 4">NSJ-4</strain>
    </source>
</reference>
<dbReference type="InterPro" id="IPR046866">
    <property type="entry name" value="FapA_N"/>
</dbReference>
<dbReference type="EMBL" id="CP060632">
    <property type="protein sequence ID" value="QNL98565.1"/>
    <property type="molecule type" value="Genomic_DNA"/>
</dbReference>
<dbReference type="InterPro" id="IPR005646">
    <property type="entry name" value="FapA"/>
</dbReference>
<dbReference type="AlphaFoldDB" id="A0A7G9FJ34"/>
<dbReference type="PANTHER" id="PTHR38032:SF1">
    <property type="entry name" value="RNA-BINDING PROTEIN KHPB N-TERMINAL DOMAIN-CONTAINING PROTEIN"/>
    <property type="match status" value="1"/>
</dbReference>
<dbReference type="Pfam" id="PF03961">
    <property type="entry name" value="FapA"/>
    <property type="match status" value="1"/>
</dbReference>
<accession>A0A7G9FJ34</accession>
<name>A0A7G9FJ34_9FIRM</name>
<dbReference type="PANTHER" id="PTHR38032">
    <property type="entry name" value="POLYMERASE-RELATED"/>
    <property type="match status" value="1"/>
</dbReference>
<feature type="coiled-coil region" evidence="1">
    <location>
        <begin position="456"/>
        <end position="483"/>
    </location>
</feature>
<keyword evidence="4" id="KW-1185">Reference proteome</keyword>
<gene>
    <name evidence="3" type="ORF">H9Q76_07285</name>
</gene>
<evidence type="ECO:0000256" key="1">
    <source>
        <dbReference type="SAM" id="Coils"/>
    </source>
</evidence>
<dbReference type="Pfam" id="PF20250">
    <property type="entry name" value="FapA_N"/>
    <property type="match status" value="1"/>
</dbReference>
<feature type="domain" description="Flagellar Assembly Protein A N-terminal region" evidence="2">
    <location>
        <begin position="84"/>
        <end position="251"/>
    </location>
</feature>
<organism evidence="3 4">
    <name type="scientific">Wujia chipingensis</name>
    <dbReference type="NCBI Taxonomy" id="2763670"/>
    <lineage>
        <taxon>Bacteria</taxon>
        <taxon>Bacillati</taxon>
        <taxon>Bacillota</taxon>
        <taxon>Clostridia</taxon>
        <taxon>Lachnospirales</taxon>
        <taxon>Lachnospiraceae</taxon>
        <taxon>Wujia</taxon>
    </lineage>
</organism>
<keyword evidence="1" id="KW-0175">Coiled coil</keyword>
<dbReference type="InterPro" id="IPR046865">
    <property type="entry name" value="FapA_b_solenoid"/>
</dbReference>
<evidence type="ECO:0000313" key="3">
    <source>
        <dbReference type="EMBL" id="QNL98565.1"/>
    </source>
</evidence>
<sequence>MKYKNSFFKIRIKEDGTYLDVFPPKEDGKRLDIREVVSFLEQKGFAGFSIDALRKTLDLLQEKPLQIKISDTCAKAFDESATIITGKDNMIAYIRFYPPSTGGKLMTGREIRAELEREKILYGILEPVMEKLKTTRTYCTNIPIAKGMAPMPAKDTVIEYFFNTKPLAKPKVLEDGSVDFHALNLFSAVNEGDKLAKLTPHDPGKPGMNIYGKTIPQNRPKIRKLKYGRNITLSEDGTLLTSNVNGNVTLAEGTVFVSDTYKVAADVDASTGDIEYEGNVMVPGTVRTGFTIRAKGDIEINGVVEGATLIAGGNIVIKRGVQGMGKGKLCAGGDICAQFFESANVFADGDVLAGSILHSHIQSGGKVVIHGRKGFIVGGELICETYVEANSIGNRMETQTIVKVGVKPELYEQTKALVPQVMDLKTAIEETTSYLNVYKEKLKRGIKLTPENVKQIKTYTERAEEMKAEYQQKNDTLQELRIQLTMGKKGSVKVLGNAYRGVMIYISNQSYAVKDVDKHSWYKIADGVVKPTPF</sequence>
<evidence type="ECO:0000259" key="2">
    <source>
        <dbReference type="Pfam" id="PF20250"/>
    </source>
</evidence>
<dbReference type="RefSeq" id="WP_021985393.1">
    <property type="nucleotide sequence ID" value="NZ_CP060632.1"/>
</dbReference>
<proteinExistence type="predicted"/>
<dbReference type="Proteomes" id="UP000515819">
    <property type="component" value="Chromosome"/>
</dbReference>
<evidence type="ECO:0000313" key="4">
    <source>
        <dbReference type="Proteomes" id="UP000515819"/>
    </source>
</evidence>
<protein>
    <submittedName>
        <fullName evidence="3">DUF342 domain-containing protein</fullName>
    </submittedName>
</protein>
<dbReference type="KEGG" id="wcp:H9Q76_07285"/>